<name>A0A6P8BKK7_PYRGI</name>
<protein>
    <submittedName>
        <fullName evidence="2">Uncharacterized protein</fullName>
    </submittedName>
</protein>
<reference evidence="2" key="2">
    <citation type="submission" date="2019-10" db="EMBL/GenBank/DDBJ databases">
        <authorList>
            <consortium name="NCBI Genome Project"/>
        </authorList>
    </citation>
    <scope>NUCLEOTIDE SEQUENCE</scope>
    <source>
        <strain evidence="2">NI907</strain>
    </source>
</reference>
<reference evidence="2" key="1">
    <citation type="journal article" date="2019" name="Mol. Biol. Evol.">
        <title>Blast fungal genomes show frequent chromosomal changes, gene gains and losses, and effector gene turnover.</title>
        <authorList>
            <person name="Gomez Luciano L.B."/>
            <person name="Jason Tsai I."/>
            <person name="Chuma I."/>
            <person name="Tosa Y."/>
            <person name="Chen Y.H."/>
            <person name="Li J.Y."/>
            <person name="Li M.Y."/>
            <person name="Jade Lu M.Y."/>
            <person name="Nakayashiki H."/>
            <person name="Li W.H."/>
        </authorList>
    </citation>
    <scope>NUCLEOTIDE SEQUENCE</scope>
    <source>
        <strain evidence="2">NI907</strain>
    </source>
</reference>
<dbReference type="KEGG" id="pgri:PgNI_02016"/>
<accession>A0A6P8BKK7</accession>
<organism evidence="1 2">
    <name type="scientific">Pyricularia grisea</name>
    <name type="common">Crabgrass-specific blast fungus</name>
    <name type="synonym">Magnaporthe grisea</name>
    <dbReference type="NCBI Taxonomy" id="148305"/>
    <lineage>
        <taxon>Eukaryota</taxon>
        <taxon>Fungi</taxon>
        <taxon>Dikarya</taxon>
        <taxon>Ascomycota</taxon>
        <taxon>Pezizomycotina</taxon>
        <taxon>Sordariomycetes</taxon>
        <taxon>Sordariomycetidae</taxon>
        <taxon>Magnaporthales</taxon>
        <taxon>Pyriculariaceae</taxon>
        <taxon>Pyricularia</taxon>
    </lineage>
</organism>
<keyword evidence="1" id="KW-1185">Reference proteome</keyword>
<reference evidence="2" key="3">
    <citation type="submission" date="2025-08" db="UniProtKB">
        <authorList>
            <consortium name="RefSeq"/>
        </authorList>
    </citation>
    <scope>IDENTIFICATION</scope>
    <source>
        <strain evidence="2">NI907</strain>
    </source>
</reference>
<proteinExistence type="predicted"/>
<evidence type="ECO:0000313" key="1">
    <source>
        <dbReference type="Proteomes" id="UP000515153"/>
    </source>
</evidence>
<dbReference type="RefSeq" id="XP_030987539.1">
    <property type="nucleotide sequence ID" value="XM_031122086.1"/>
</dbReference>
<gene>
    <name evidence="2" type="ORF">PgNI_02016</name>
</gene>
<evidence type="ECO:0000313" key="2">
    <source>
        <dbReference type="RefSeq" id="XP_030987539.1"/>
    </source>
</evidence>
<sequence>MSSPEQKIISSEYPLAPLECFDSPLQWTDEPTTSRAFDEQAEQYHYYIDNPFADPHPNKQYDAYEFWDQPMINGHFPSQDLILRPYNEHGDLANNIIIICHDHCKVTNRAGFGPGQPCAERSCPNVVFVTDSVLCFDHAMTFAMYDAKQRYRASREAVALERARDERQAAAAALFVLNAGADDRAMPDPENYMKWYNEELSKWYCIKATERLLQAAQLLPGQPEDPLRQSIQVTAQTFLENFTAPMEPLETDSEEEQ</sequence>
<dbReference type="GeneID" id="41956998"/>
<dbReference type="Proteomes" id="UP000515153">
    <property type="component" value="Unplaced"/>
</dbReference>
<dbReference type="AlphaFoldDB" id="A0A6P8BKK7"/>